<evidence type="ECO:0000256" key="1">
    <source>
        <dbReference type="SAM" id="SignalP"/>
    </source>
</evidence>
<dbReference type="EMBL" id="AP019309">
    <property type="protein sequence ID" value="BBH27150.1"/>
    <property type="molecule type" value="Genomic_DNA"/>
</dbReference>
<reference evidence="2 3" key="1">
    <citation type="submission" date="2018-11" db="EMBL/GenBank/DDBJ databases">
        <title>Novel Erysipelotrichaceae bacterium isolated from small intestine of a swine.</title>
        <authorList>
            <person name="Kim J.S."/>
            <person name="Choe H."/>
            <person name="Lee Y.R."/>
            <person name="Kim K.M."/>
            <person name="Park D.S."/>
        </authorList>
    </citation>
    <scope>NUCLEOTIDE SEQUENCE [LARGE SCALE GENOMIC DNA]</scope>
    <source>
        <strain evidence="2 3">SG0102</strain>
    </source>
</reference>
<protein>
    <recommendedName>
        <fullName evidence="4">DUF4430 domain-containing protein</fullName>
    </recommendedName>
</protein>
<organism evidence="2 3">
    <name type="scientific">Intestinibaculum porci</name>
    <dbReference type="NCBI Taxonomy" id="2487118"/>
    <lineage>
        <taxon>Bacteria</taxon>
        <taxon>Bacillati</taxon>
        <taxon>Bacillota</taxon>
        <taxon>Erysipelotrichia</taxon>
        <taxon>Erysipelotrichales</taxon>
        <taxon>Erysipelotrichaceae</taxon>
        <taxon>Intestinibaculum</taxon>
    </lineage>
</organism>
<dbReference type="InParanoid" id="A0A3G9J7Z4"/>
<evidence type="ECO:0000313" key="2">
    <source>
        <dbReference type="EMBL" id="BBH27150.1"/>
    </source>
</evidence>
<gene>
    <name evidence="2" type="ORF">SG0102_20840</name>
</gene>
<proteinExistence type="predicted"/>
<keyword evidence="3" id="KW-1185">Reference proteome</keyword>
<sequence length="225" mass="25604">MLKKLMLSICCFSLLCCIMYKTVYANEKINVNNDQYQIDYSQNGDMNKTIVKNVKGEMSIAVFNRTTGVLTVDGEEVNYSVYQPTDIKIEKQKIIMRAAASDWTPVLVAKGLNFNMSTLFKSSAQVISTILSLMGYLQLYFGQDVVTYIINDVLSKAALKVGSKINVIYSYDWYRTNKPVLLPGATIKTICSRYQNYRATLKYGSRTFSKVTQKKGKWWSGQKPY</sequence>
<accession>A0A3G9J7Z4</accession>
<dbReference type="AlphaFoldDB" id="A0A3G9J7Z4"/>
<evidence type="ECO:0000313" key="3">
    <source>
        <dbReference type="Proteomes" id="UP000268059"/>
    </source>
</evidence>
<feature type="chain" id="PRO_5018032812" description="DUF4430 domain-containing protein" evidence="1">
    <location>
        <begin position="26"/>
        <end position="225"/>
    </location>
</feature>
<evidence type="ECO:0008006" key="4">
    <source>
        <dbReference type="Google" id="ProtNLM"/>
    </source>
</evidence>
<dbReference type="RefSeq" id="WP_125119902.1">
    <property type="nucleotide sequence ID" value="NZ_AP019309.1"/>
</dbReference>
<feature type="signal peptide" evidence="1">
    <location>
        <begin position="1"/>
        <end position="25"/>
    </location>
</feature>
<dbReference type="KEGG" id="ebm:SG0102_20840"/>
<dbReference type="Proteomes" id="UP000268059">
    <property type="component" value="Chromosome"/>
</dbReference>
<keyword evidence="1" id="KW-0732">Signal</keyword>
<name>A0A3G9J7Z4_9FIRM</name>